<comment type="caution">
    <text evidence="2">The sequence shown here is derived from an EMBL/GenBank/DDBJ whole genome shotgun (WGS) entry which is preliminary data.</text>
</comment>
<dbReference type="AlphaFoldDB" id="V8NXT5"/>
<organism evidence="2 3">
    <name type="scientific">Ophiophagus hannah</name>
    <name type="common">King cobra</name>
    <name type="synonym">Naja hannah</name>
    <dbReference type="NCBI Taxonomy" id="8665"/>
    <lineage>
        <taxon>Eukaryota</taxon>
        <taxon>Metazoa</taxon>
        <taxon>Chordata</taxon>
        <taxon>Craniata</taxon>
        <taxon>Vertebrata</taxon>
        <taxon>Euteleostomi</taxon>
        <taxon>Lepidosauria</taxon>
        <taxon>Squamata</taxon>
        <taxon>Bifurcata</taxon>
        <taxon>Unidentata</taxon>
        <taxon>Episquamata</taxon>
        <taxon>Toxicofera</taxon>
        <taxon>Serpentes</taxon>
        <taxon>Colubroidea</taxon>
        <taxon>Elapidae</taxon>
        <taxon>Elapinae</taxon>
        <taxon>Ophiophagus</taxon>
    </lineage>
</organism>
<evidence type="ECO:0000313" key="2">
    <source>
        <dbReference type="EMBL" id="ETE66766.1"/>
    </source>
</evidence>
<gene>
    <name evidence="2" type="primary">Tprn</name>
    <name evidence="2" type="ORF">L345_07458</name>
</gene>
<evidence type="ECO:0000313" key="3">
    <source>
        <dbReference type="Proteomes" id="UP000018936"/>
    </source>
</evidence>
<reference evidence="2 3" key="1">
    <citation type="journal article" date="2013" name="Proc. Natl. Acad. Sci. U.S.A.">
        <title>The king cobra genome reveals dynamic gene evolution and adaptation in the snake venom system.</title>
        <authorList>
            <person name="Vonk F.J."/>
            <person name="Casewell N.R."/>
            <person name="Henkel C.V."/>
            <person name="Heimberg A.M."/>
            <person name="Jansen H.J."/>
            <person name="McCleary R.J."/>
            <person name="Kerkkamp H.M."/>
            <person name="Vos R.A."/>
            <person name="Guerreiro I."/>
            <person name="Calvete J.J."/>
            <person name="Wuster W."/>
            <person name="Woods A.E."/>
            <person name="Logan J.M."/>
            <person name="Harrison R.A."/>
            <person name="Castoe T.A."/>
            <person name="de Koning A.P."/>
            <person name="Pollock D.D."/>
            <person name="Yandell M."/>
            <person name="Calderon D."/>
            <person name="Renjifo C."/>
            <person name="Currier R.B."/>
            <person name="Salgado D."/>
            <person name="Pla D."/>
            <person name="Sanz L."/>
            <person name="Hyder A.S."/>
            <person name="Ribeiro J.M."/>
            <person name="Arntzen J.W."/>
            <person name="van den Thillart G.E."/>
            <person name="Boetzer M."/>
            <person name="Pirovano W."/>
            <person name="Dirks R.P."/>
            <person name="Spaink H.P."/>
            <person name="Duboule D."/>
            <person name="McGlinn E."/>
            <person name="Kini R.M."/>
            <person name="Richardson M.K."/>
        </authorList>
    </citation>
    <scope>NUCLEOTIDE SEQUENCE</scope>
    <source>
        <tissue evidence="2">Blood</tissue>
    </source>
</reference>
<feature type="non-terminal residue" evidence="2">
    <location>
        <position position="1"/>
    </location>
</feature>
<name>V8NXT5_OPHHA</name>
<feature type="region of interest" description="Disordered" evidence="1">
    <location>
        <begin position="84"/>
        <end position="105"/>
    </location>
</feature>
<evidence type="ECO:0000256" key="1">
    <source>
        <dbReference type="SAM" id="MobiDB-lite"/>
    </source>
</evidence>
<protein>
    <submittedName>
        <fullName evidence="2">Taperin</fullName>
    </submittedName>
</protein>
<proteinExistence type="predicted"/>
<dbReference type="Proteomes" id="UP000018936">
    <property type="component" value="Unassembled WGS sequence"/>
</dbReference>
<dbReference type="EMBL" id="AZIM01001488">
    <property type="protein sequence ID" value="ETE66766.1"/>
    <property type="molecule type" value="Genomic_DNA"/>
</dbReference>
<accession>V8NXT5</accession>
<sequence>MTTICTDIARLKNSCHCRNLPLSRRKLLPARHVRPRPLPAREQPSLFLFAFPALGPPVAAAWRKPRLLDSPRHFRPLSPAVPIWRRPVAPHSSPPPSRRSRSPRWRCCLPARPER</sequence>
<keyword evidence="3" id="KW-1185">Reference proteome</keyword>